<dbReference type="InterPro" id="IPR021363">
    <property type="entry name" value="DUF2835"/>
</dbReference>
<evidence type="ECO:0000313" key="1">
    <source>
        <dbReference type="EMBL" id="RKF20204.1"/>
    </source>
</evidence>
<organism evidence="1 2">
    <name type="scientific">Alginatibacterium sediminis</name>
    <dbReference type="NCBI Taxonomy" id="2164068"/>
    <lineage>
        <taxon>Bacteria</taxon>
        <taxon>Pseudomonadati</taxon>
        <taxon>Pseudomonadota</taxon>
        <taxon>Gammaproteobacteria</taxon>
        <taxon>Alteromonadales</taxon>
        <taxon>Alteromonadaceae</taxon>
        <taxon>Alginatibacterium</taxon>
    </lineage>
</organism>
<dbReference type="OrthoDB" id="5600793at2"/>
<accession>A0A420EHS5</accession>
<keyword evidence="2" id="KW-1185">Reference proteome</keyword>
<dbReference type="Pfam" id="PF11197">
    <property type="entry name" value="DUF2835"/>
    <property type="match status" value="1"/>
</dbReference>
<comment type="caution">
    <text evidence="1">The sequence shown here is derived from an EMBL/GenBank/DDBJ whole genome shotgun (WGS) entry which is preliminary data.</text>
</comment>
<evidence type="ECO:0000313" key="2">
    <source>
        <dbReference type="Proteomes" id="UP000286482"/>
    </source>
</evidence>
<reference evidence="1 2" key="1">
    <citation type="submission" date="2018-09" db="EMBL/GenBank/DDBJ databases">
        <authorList>
            <person name="Wang Z."/>
        </authorList>
    </citation>
    <scope>NUCLEOTIDE SEQUENCE [LARGE SCALE GENOMIC DNA]</scope>
    <source>
        <strain evidence="1 2">ALS 81</strain>
    </source>
</reference>
<dbReference type="Proteomes" id="UP000286482">
    <property type="component" value="Unassembled WGS sequence"/>
</dbReference>
<sequence length="71" mass="8317">MTQYYFSIFVSYREFLKVYRGQVSSIVVYEEGGLRVQIPAMRFLPFVTAAGIEGRFRLTLDNNKFVELIKI</sequence>
<name>A0A420EHS5_9ALTE</name>
<proteinExistence type="predicted"/>
<protein>
    <submittedName>
        <fullName evidence="1">DUF2835 family protein</fullName>
    </submittedName>
</protein>
<gene>
    <name evidence="1" type="ORF">DBZ36_07110</name>
</gene>
<dbReference type="EMBL" id="RAQO01000004">
    <property type="protein sequence ID" value="RKF20204.1"/>
    <property type="molecule type" value="Genomic_DNA"/>
</dbReference>
<dbReference type="RefSeq" id="WP_120354209.1">
    <property type="nucleotide sequence ID" value="NZ_RAQO01000004.1"/>
</dbReference>
<dbReference type="AlphaFoldDB" id="A0A420EHS5"/>